<reference evidence="2" key="1">
    <citation type="submission" date="2021-01" db="EMBL/GenBank/DDBJ databases">
        <title>Modified the classification status of verrucomicrobia.</title>
        <authorList>
            <person name="Feng X."/>
        </authorList>
    </citation>
    <scope>NUCLEOTIDE SEQUENCE</scope>
    <source>
        <strain evidence="2">KCTC 22041</strain>
    </source>
</reference>
<keyword evidence="3" id="KW-1185">Reference proteome</keyword>
<dbReference type="AlphaFoldDB" id="A0A934S5N9"/>
<feature type="transmembrane region" description="Helical" evidence="1">
    <location>
        <begin position="154"/>
        <end position="172"/>
    </location>
</feature>
<name>A0A934S5N9_9BACT</name>
<dbReference type="RefSeq" id="WP_200269354.1">
    <property type="nucleotide sequence ID" value="NZ_JAENIJ010000009.1"/>
</dbReference>
<sequence length="189" mass="20585">MHRWLPATLIVALLIGFRTLGSCFPEALPNLQPLPALLLCSLVFLHGVQKWLLPLVVWIITDPVTSLVQGYSPFGLHNISLVLGILIVLGVSTWNRRHPSTLATLGSAAVCAVAFHVLTGLVSFAFDPLYVKNWDGLLQSQWTSPPGYGPTWMFLRNLLVANLAFSGLFLAARSSLLKPSPEPLPSPAR</sequence>
<dbReference type="Pfam" id="PF20221">
    <property type="entry name" value="DUF6580"/>
    <property type="match status" value="1"/>
</dbReference>
<feature type="transmembrane region" description="Helical" evidence="1">
    <location>
        <begin position="102"/>
        <end position="126"/>
    </location>
</feature>
<organism evidence="2 3">
    <name type="scientific">Luteolibacter pohnpeiensis</name>
    <dbReference type="NCBI Taxonomy" id="454153"/>
    <lineage>
        <taxon>Bacteria</taxon>
        <taxon>Pseudomonadati</taxon>
        <taxon>Verrucomicrobiota</taxon>
        <taxon>Verrucomicrobiia</taxon>
        <taxon>Verrucomicrobiales</taxon>
        <taxon>Verrucomicrobiaceae</taxon>
        <taxon>Luteolibacter</taxon>
    </lineage>
</organism>
<evidence type="ECO:0000313" key="3">
    <source>
        <dbReference type="Proteomes" id="UP000603141"/>
    </source>
</evidence>
<dbReference type="Proteomes" id="UP000603141">
    <property type="component" value="Unassembled WGS sequence"/>
</dbReference>
<dbReference type="InterPro" id="IPR046487">
    <property type="entry name" value="DUF6580"/>
</dbReference>
<evidence type="ECO:0000256" key="1">
    <source>
        <dbReference type="SAM" id="Phobius"/>
    </source>
</evidence>
<keyword evidence="1" id="KW-0812">Transmembrane</keyword>
<dbReference type="EMBL" id="JAENIJ010000009">
    <property type="protein sequence ID" value="MBK1882328.1"/>
    <property type="molecule type" value="Genomic_DNA"/>
</dbReference>
<comment type="caution">
    <text evidence="2">The sequence shown here is derived from an EMBL/GenBank/DDBJ whole genome shotgun (WGS) entry which is preliminary data.</text>
</comment>
<feature type="transmembrane region" description="Helical" evidence="1">
    <location>
        <begin position="78"/>
        <end position="95"/>
    </location>
</feature>
<accession>A0A934S5N9</accession>
<keyword evidence="1" id="KW-0472">Membrane</keyword>
<protein>
    <submittedName>
        <fullName evidence="2">Uncharacterized protein</fullName>
    </submittedName>
</protein>
<proteinExistence type="predicted"/>
<keyword evidence="1" id="KW-1133">Transmembrane helix</keyword>
<gene>
    <name evidence="2" type="ORF">JIN85_07875</name>
</gene>
<feature type="transmembrane region" description="Helical" evidence="1">
    <location>
        <begin position="31"/>
        <end position="48"/>
    </location>
</feature>
<evidence type="ECO:0000313" key="2">
    <source>
        <dbReference type="EMBL" id="MBK1882328.1"/>
    </source>
</evidence>